<evidence type="ECO:0000256" key="1">
    <source>
        <dbReference type="ARBA" id="ARBA00004953"/>
    </source>
</evidence>
<keyword evidence="3" id="KW-0560">Oxidoreductase</keyword>
<keyword evidence="2" id="KW-0169">Cobalamin biosynthesis</keyword>
<dbReference type="eggNOG" id="COG2099">
    <property type="taxonomic scope" value="Bacteria"/>
</dbReference>
<dbReference type="PROSITE" id="PS51014">
    <property type="entry name" value="COBK_CBIJ"/>
    <property type="match status" value="1"/>
</dbReference>
<gene>
    <name evidence="4" type="ORF">ATO8_01850</name>
</gene>
<dbReference type="UniPathway" id="UPA00148"/>
<dbReference type="GO" id="GO:0009236">
    <property type="term" value="P:cobalamin biosynthetic process"/>
    <property type="evidence" value="ECO:0007669"/>
    <property type="project" value="UniProtKB-UniPathway"/>
</dbReference>
<protein>
    <submittedName>
        <fullName evidence="4">Precorrin-6A reductase</fullName>
    </submittedName>
</protein>
<organism evidence="4 5">
    <name type="scientific">Roseivivax marinus</name>
    <dbReference type="NCBI Taxonomy" id="1379903"/>
    <lineage>
        <taxon>Bacteria</taxon>
        <taxon>Pseudomonadati</taxon>
        <taxon>Pseudomonadota</taxon>
        <taxon>Alphaproteobacteria</taxon>
        <taxon>Rhodobacterales</taxon>
        <taxon>Roseobacteraceae</taxon>
        <taxon>Roseivivax</taxon>
    </lineage>
</organism>
<dbReference type="Pfam" id="PF02571">
    <property type="entry name" value="CbiJ"/>
    <property type="match status" value="1"/>
</dbReference>
<evidence type="ECO:0000256" key="3">
    <source>
        <dbReference type="ARBA" id="ARBA00023002"/>
    </source>
</evidence>
<dbReference type="GO" id="GO:0016994">
    <property type="term" value="F:precorrin-6A reductase activity"/>
    <property type="evidence" value="ECO:0007669"/>
    <property type="project" value="InterPro"/>
</dbReference>
<proteinExistence type="predicted"/>
<evidence type="ECO:0000256" key="2">
    <source>
        <dbReference type="ARBA" id="ARBA00022573"/>
    </source>
</evidence>
<dbReference type="Proteomes" id="UP000019063">
    <property type="component" value="Unassembled WGS sequence"/>
</dbReference>
<sequence>MGKRDADLYVRGMTRADVPTVLITGDTAEARALAAAWPGACRVERVSDQAALAGAAACVAAEHPCDPRAADTVRHARAAGVAVLRLCRPGWHPRGARRWHVLRRASDLTRTIPPGAHVFAATGREEEVVLRRLRATVYLRRRGGRDAPPGLIAVEGTPPFTIADEMRLFGELGIGWLVLRDAGGEGARPKLDAARALGLHIALIARPALPNAPVARTSKEALRWLRQILPSDA</sequence>
<keyword evidence="5" id="KW-1185">Reference proteome</keyword>
<comment type="caution">
    <text evidence="4">The sequence shown here is derived from an EMBL/GenBank/DDBJ whole genome shotgun (WGS) entry which is preliminary data.</text>
</comment>
<comment type="pathway">
    <text evidence="1">Cofactor biosynthesis; adenosylcobalamin biosynthesis.</text>
</comment>
<dbReference type="RefSeq" id="WP_051487316.1">
    <property type="nucleotide sequence ID" value="NZ_AQQW01000001.1"/>
</dbReference>
<evidence type="ECO:0000313" key="5">
    <source>
        <dbReference type="Proteomes" id="UP000019063"/>
    </source>
</evidence>
<dbReference type="AlphaFoldDB" id="W4HR70"/>
<dbReference type="PANTHER" id="PTHR36925:SF1">
    <property type="entry name" value="COBALT-PRECORRIN-6A REDUCTASE"/>
    <property type="match status" value="1"/>
</dbReference>
<evidence type="ECO:0000313" key="4">
    <source>
        <dbReference type="EMBL" id="ETW14611.1"/>
    </source>
</evidence>
<reference evidence="4 5" key="1">
    <citation type="journal article" date="2014" name="Antonie Van Leeuwenhoek">
        <title>Roseivivax atlanticus sp. nov., isolated from surface seawater of the Atlantic Ocean.</title>
        <authorList>
            <person name="Li G."/>
            <person name="Lai Q."/>
            <person name="Liu X."/>
            <person name="Sun F."/>
            <person name="Shao Z."/>
        </authorList>
    </citation>
    <scope>NUCLEOTIDE SEQUENCE [LARGE SCALE GENOMIC DNA]</scope>
    <source>
        <strain evidence="4 5">22II-s10s</strain>
    </source>
</reference>
<dbReference type="EMBL" id="AQQW01000001">
    <property type="protein sequence ID" value="ETW14611.1"/>
    <property type="molecule type" value="Genomic_DNA"/>
</dbReference>
<dbReference type="InterPro" id="IPR003723">
    <property type="entry name" value="Precorrin-6x_reduct"/>
</dbReference>
<name>W4HR70_9RHOB</name>
<accession>W4HR70</accession>
<dbReference type="PANTHER" id="PTHR36925">
    <property type="entry name" value="COBALT-PRECORRIN-6A REDUCTASE"/>
    <property type="match status" value="1"/>
</dbReference>
<dbReference type="STRING" id="1379903.ATO8_01850"/>